<dbReference type="InterPro" id="IPR029058">
    <property type="entry name" value="AB_hydrolase_fold"/>
</dbReference>
<sequence length="394" mass="44394">MKQIMMLLLIASSSGIPVEAQKSLVDIPEDAAMTFNDLAHKYVHKCEEYDLITEDGYILKLFRIPGDESKPILYIHGAVDSTDSILLRGNSSLAVALNKDNYDVWAINLRGNKYSRRHSTMDPDTDSRFWAYSVHQFGYYDLPTAIDFILKKTKQNQLSAIGYSEGTTTMYVLGATRPEYNDKVKIFISLAPICYLHNVLPYMSIAMDLAPVVNDALIALKQEEVLGSNSSSTAFVNTLCSPTVIGYQLCLLNGLFLMTGSDTKEIESSFLPVILGHFPAGTSRRNLLHLVQIRAKQRFANYDFGMVGNLLHYNSLAAPGYDLSKVTMKVALIAAKNDKISTIKDVNLLRKQLPNVVDYKIIKNKLFNHVDYIWGRSTHKTLYPYMFKLLTKYQ</sequence>
<dbReference type="InterPro" id="IPR000073">
    <property type="entry name" value="AB_hydrolase_1"/>
</dbReference>
<dbReference type="AlphaFoldDB" id="A0A8S0ZQ51"/>
<keyword evidence="6" id="KW-0325">Glycoprotein</keyword>
<dbReference type="Gene3D" id="3.40.50.1820">
    <property type="entry name" value="alpha/beta hydrolase"/>
    <property type="match status" value="1"/>
</dbReference>
<dbReference type="EMBL" id="CADEBD010000302">
    <property type="protein sequence ID" value="CAB3236514.1"/>
    <property type="molecule type" value="Genomic_DNA"/>
</dbReference>
<protein>
    <recommendedName>
        <fullName evidence="7">Lipase</fullName>
    </recommendedName>
</protein>
<feature type="signal peptide" evidence="9">
    <location>
        <begin position="1"/>
        <end position="20"/>
    </location>
</feature>
<accession>A0A8S0ZQ51</accession>
<dbReference type="PIRSF" id="PIRSF000862">
    <property type="entry name" value="Steryl_ester_lip"/>
    <property type="match status" value="1"/>
</dbReference>
<gene>
    <name evidence="11" type="ORF">APLA_LOCUS7400</name>
</gene>
<dbReference type="OrthoDB" id="5947505at2759"/>
<evidence type="ECO:0000256" key="2">
    <source>
        <dbReference type="ARBA" id="ARBA00022729"/>
    </source>
</evidence>
<evidence type="ECO:0000256" key="7">
    <source>
        <dbReference type="PIRNR" id="PIRNR000862"/>
    </source>
</evidence>
<name>A0A8S0ZQ51_ARCPL</name>
<evidence type="ECO:0000313" key="12">
    <source>
        <dbReference type="Proteomes" id="UP000494256"/>
    </source>
</evidence>
<feature type="domain" description="AB hydrolase-1" evidence="10">
    <location>
        <begin position="70"/>
        <end position="196"/>
    </location>
</feature>
<keyword evidence="5" id="KW-0443">Lipid metabolism</keyword>
<evidence type="ECO:0000259" key="10">
    <source>
        <dbReference type="Pfam" id="PF00561"/>
    </source>
</evidence>
<evidence type="ECO:0000256" key="5">
    <source>
        <dbReference type="ARBA" id="ARBA00023098"/>
    </source>
</evidence>
<evidence type="ECO:0000256" key="6">
    <source>
        <dbReference type="ARBA" id="ARBA00023180"/>
    </source>
</evidence>
<comment type="caution">
    <text evidence="11">The sequence shown here is derived from an EMBL/GenBank/DDBJ whole genome shotgun (WGS) entry which is preliminary data.</text>
</comment>
<proteinExistence type="inferred from homology"/>
<evidence type="ECO:0000256" key="3">
    <source>
        <dbReference type="ARBA" id="ARBA00022801"/>
    </source>
</evidence>
<evidence type="ECO:0000256" key="9">
    <source>
        <dbReference type="SAM" id="SignalP"/>
    </source>
</evidence>
<feature type="chain" id="PRO_5035719158" description="Lipase" evidence="9">
    <location>
        <begin position="21"/>
        <end position="394"/>
    </location>
</feature>
<feature type="active site" description="Charge relay system" evidence="8">
    <location>
        <position position="369"/>
    </location>
</feature>
<feature type="active site" description="Charge relay system" evidence="8">
    <location>
        <position position="338"/>
    </location>
</feature>
<dbReference type="FunFam" id="3.40.50.1820:FF:000057">
    <property type="entry name" value="Lipase"/>
    <property type="match status" value="1"/>
</dbReference>
<feature type="active site" description="Nucleophile" evidence="8">
    <location>
        <position position="164"/>
    </location>
</feature>
<dbReference type="Pfam" id="PF00561">
    <property type="entry name" value="Abhydrolase_1"/>
    <property type="match status" value="1"/>
</dbReference>
<organism evidence="11 12">
    <name type="scientific">Arctia plantaginis</name>
    <name type="common">Wood tiger moth</name>
    <name type="synonym">Phalaena plantaginis</name>
    <dbReference type="NCBI Taxonomy" id="874455"/>
    <lineage>
        <taxon>Eukaryota</taxon>
        <taxon>Metazoa</taxon>
        <taxon>Ecdysozoa</taxon>
        <taxon>Arthropoda</taxon>
        <taxon>Hexapoda</taxon>
        <taxon>Insecta</taxon>
        <taxon>Pterygota</taxon>
        <taxon>Neoptera</taxon>
        <taxon>Endopterygota</taxon>
        <taxon>Lepidoptera</taxon>
        <taxon>Glossata</taxon>
        <taxon>Ditrysia</taxon>
        <taxon>Noctuoidea</taxon>
        <taxon>Erebidae</taxon>
        <taxon>Arctiinae</taxon>
        <taxon>Arctia</taxon>
    </lineage>
</organism>
<dbReference type="PANTHER" id="PTHR11005">
    <property type="entry name" value="LYSOSOMAL ACID LIPASE-RELATED"/>
    <property type="match status" value="1"/>
</dbReference>
<evidence type="ECO:0000256" key="4">
    <source>
        <dbReference type="ARBA" id="ARBA00022963"/>
    </source>
</evidence>
<keyword evidence="3 7" id="KW-0378">Hydrolase</keyword>
<dbReference type="SUPFAM" id="SSF53474">
    <property type="entry name" value="alpha/beta-Hydrolases"/>
    <property type="match status" value="1"/>
</dbReference>
<evidence type="ECO:0000256" key="8">
    <source>
        <dbReference type="PIRSR" id="PIRSR000862-1"/>
    </source>
</evidence>
<keyword evidence="4 7" id="KW-0442">Lipid degradation</keyword>
<dbReference type="InterPro" id="IPR025483">
    <property type="entry name" value="Lipase_euk"/>
</dbReference>
<dbReference type="GO" id="GO:0016042">
    <property type="term" value="P:lipid catabolic process"/>
    <property type="evidence" value="ECO:0007669"/>
    <property type="project" value="UniProtKB-KW"/>
</dbReference>
<evidence type="ECO:0000313" key="11">
    <source>
        <dbReference type="EMBL" id="CAB3236514.1"/>
    </source>
</evidence>
<comment type="similarity">
    <text evidence="1 7">Belongs to the AB hydrolase superfamily. Lipase family.</text>
</comment>
<dbReference type="GO" id="GO:0016788">
    <property type="term" value="F:hydrolase activity, acting on ester bonds"/>
    <property type="evidence" value="ECO:0007669"/>
    <property type="project" value="InterPro"/>
</dbReference>
<keyword evidence="2 9" id="KW-0732">Signal</keyword>
<reference evidence="11 12" key="1">
    <citation type="submission" date="2020-04" db="EMBL/GenBank/DDBJ databases">
        <authorList>
            <person name="Wallbank WR R."/>
            <person name="Pardo Diaz C."/>
            <person name="Kozak K."/>
            <person name="Martin S."/>
            <person name="Jiggins C."/>
            <person name="Moest M."/>
            <person name="Warren A I."/>
            <person name="Byers J.R.P. K."/>
            <person name="Montejo-Kovacevich G."/>
            <person name="Yen C E."/>
        </authorList>
    </citation>
    <scope>NUCLEOTIDE SEQUENCE [LARGE SCALE GENOMIC DNA]</scope>
</reference>
<evidence type="ECO:0000256" key="1">
    <source>
        <dbReference type="ARBA" id="ARBA00010701"/>
    </source>
</evidence>
<dbReference type="Proteomes" id="UP000494256">
    <property type="component" value="Unassembled WGS sequence"/>
</dbReference>